<dbReference type="GO" id="GO:0005886">
    <property type="term" value="C:plasma membrane"/>
    <property type="evidence" value="ECO:0007669"/>
    <property type="project" value="TreeGrafter"/>
</dbReference>
<organism evidence="9 10">
    <name type="scientific">Eumeta variegata</name>
    <name type="common">Bagworm moth</name>
    <name type="synonym">Eumeta japonica</name>
    <dbReference type="NCBI Taxonomy" id="151549"/>
    <lineage>
        <taxon>Eukaryota</taxon>
        <taxon>Metazoa</taxon>
        <taxon>Ecdysozoa</taxon>
        <taxon>Arthropoda</taxon>
        <taxon>Hexapoda</taxon>
        <taxon>Insecta</taxon>
        <taxon>Pterygota</taxon>
        <taxon>Neoptera</taxon>
        <taxon>Endopterygota</taxon>
        <taxon>Lepidoptera</taxon>
        <taxon>Glossata</taxon>
        <taxon>Ditrysia</taxon>
        <taxon>Tineoidea</taxon>
        <taxon>Psychidae</taxon>
        <taxon>Oiketicinae</taxon>
        <taxon>Eumeta</taxon>
    </lineage>
</organism>
<keyword evidence="3" id="KW-0812">Transmembrane</keyword>
<comment type="caution">
    <text evidence="9">The sequence shown here is derived from an EMBL/GenBank/DDBJ whole genome shotgun (WGS) entry which is preliminary data.</text>
</comment>
<dbReference type="CDD" id="cd00112">
    <property type="entry name" value="LDLa"/>
    <property type="match status" value="2"/>
</dbReference>
<name>A0A4C1WT69_EUMVA</name>
<dbReference type="InterPro" id="IPR036055">
    <property type="entry name" value="LDL_receptor-like_sf"/>
</dbReference>
<comment type="caution">
    <text evidence="8">Lacks conserved residue(s) required for the propagation of feature annotation.</text>
</comment>
<sequence length="232" mass="24875">MNLLTRSLSHIIAAHSVLVSNNISKCVRSRGVRSLGGRARRRVTLRFPAAAAPVRGRHASATTTSEPAARRPLRVTELVLESTCKGFSCGSGECISALWACDGVYDCADRSDETSERVCRSKTAKQLRALATSGKACETVVGGHGCDDGACVPAEAACDGLRDCRDGSDEGPFCANCTRPGSTLSTPRFSRSRVSGRIILVTRPLTRQSVINTYLSGVLECKHYHNNCQINF</sequence>
<evidence type="ECO:0000256" key="2">
    <source>
        <dbReference type="ARBA" id="ARBA00004308"/>
    </source>
</evidence>
<proteinExistence type="predicted"/>
<keyword evidence="9" id="KW-0675">Receptor</keyword>
<evidence type="ECO:0000256" key="3">
    <source>
        <dbReference type="ARBA" id="ARBA00022692"/>
    </source>
</evidence>
<keyword evidence="5" id="KW-1133">Transmembrane helix</keyword>
<dbReference type="Gene3D" id="4.10.400.10">
    <property type="entry name" value="Low-density Lipoprotein Receptor"/>
    <property type="match status" value="1"/>
</dbReference>
<dbReference type="OrthoDB" id="8831087at2759"/>
<evidence type="ECO:0000256" key="8">
    <source>
        <dbReference type="PROSITE-ProRule" id="PRU00124"/>
    </source>
</evidence>
<accession>A0A4C1WT69</accession>
<dbReference type="PROSITE" id="PS50068">
    <property type="entry name" value="LDLRA_2"/>
    <property type="match status" value="2"/>
</dbReference>
<keyword evidence="10" id="KW-1185">Reference proteome</keyword>
<comment type="subcellular location">
    <subcellularLocation>
        <location evidence="2">Endomembrane system</location>
    </subcellularLocation>
    <subcellularLocation>
        <location evidence="1">Membrane</location>
        <topology evidence="1">Single-pass membrane protein</topology>
    </subcellularLocation>
</comment>
<dbReference type="Proteomes" id="UP000299102">
    <property type="component" value="Unassembled WGS sequence"/>
</dbReference>
<reference evidence="9 10" key="1">
    <citation type="journal article" date="2019" name="Commun. Biol.">
        <title>The bagworm genome reveals a unique fibroin gene that provides high tensile strength.</title>
        <authorList>
            <person name="Kono N."/>
            <person name="Nakamura H."/>
            <person name="Ohtoshi R."/>
            <person name="Tomita M."/>
            <person name="Numata K."/>
            <person name="Arakawa K."/>
        </authorList>
    </citation>
    <scope>NUCLEOTIDE SEQUENCE [LARGE SCALE GENOMIC DNA]</scope>
</reference>
<evidence type="ECO:0000256" key="1">
    <source>
        <dbReference type="ARBA" id="ARBA00004167"/>
    </source>
</evidence>
<keyword evidence="7 8" id="KW-1015">Disulfide bond</keyword>
<dbReference type="SMART" id="SM00192">
    <property type="entry name" value="LDLa"/>
    <property type="match status" value="2"/>
</dbReference>
<feature type="disulfide bond" evidence="8">
    <location>
        <begin position="146"/>
        <end position="164"/>
    </location>
</feature>
<dbReference type="InterPro" id="IPR002172">
    <property type="entry name" value="LDrepeatLR_classA_rpt"/>
</dbReference>
<evidence type="ECO:0000256" key="6">
    <source>
        <dbReference type="ARBA" id="ARBA00023136"/>
    </source>
</evidence>
<evidence type="ECO:0000256" key="5">
    <source>
        <dbReference type="ARBA" id="ARBA00022989"/>
    </source>
</evidence>
<dbReference type="Pfam" id="PF00057">
    <property type="entry name" value="Ldl_recept_a"/>
    <property type="match status" value="2"/>
</dbReference>
<evidence type="ECO:0000313" key="10">
    <source>
        <dbReference type="Proteomes" id="UP000299102"/>
    </source>
</evidence>
<dbReference type="Gene3D" id="4.10.1220.10">
    <property type="entry name" value="EGF-type module"/>
    <property type="match status" value="1"/>
</dbReference>
<dbReference type="PANTHER" id="PTHR24270">
    <property type="entry name" value="LOW-DENSITY LIPOPROTEIN RECEPTOR-RELATED"/>
    <property type="match status" value="1"/>
</dbReference>
<evidence type="ECO:0000256" key="4">
    <source>
        <dbReference type="ARBA" id="ARBA00022737"/>
    </source>
</evidence>
<dbReference type="GO" id="GO:0012505">
    <property type="term" value="C:endomembrane system"/>
    <property type="evidence" value="ECO:0007669"/>
    <property type="project" value="UniProtKB-SubCell"/>
</dbReference>
<keyword evidence="4" id="KW-0677">Repeat</keyword>
<keyword evidence="6" id="KW-0472">Membrane</keyword>
<feature type="disulfide bond" evidence="8">
    <location>
        <begin position="89"/>
        <end position="107"/>
    </location>
</feature>
<evidence type="ECO:0000313" key="9">
    <source>
        <dbReference type="EMBL" id="GBP53772.1"/>
    </source>
</evidence>
<dbReference type="AlphaFoldDB" id="A0A4C1WT69"/>
<dbReference type="SUPFAM" id="SSF57424">
    <property type="entry name" value="LDL receptor-like module"/>
    <property type="match status" value="2"/>
</dbReference>
<dbReference type="InterPro" id="IPR023415">
    <property type="entry name" value="LDLR_class-A_CS"/>
</dbReference>
<dbReference type="PRINTS" id="PR00261">
    <property type="entry name" value="LDLRECEPTOR"/>
</dbReference>
<gene>
    <name evidence="9" type="primary">Sorl1</name>
    <name evidence="9" type="ORF">EVAR_84256_1</name>
</gene>
<evidence type="ECO:0000256" key="7">
    <source>
        <dbReference type="ARBA" id="ARBA00023157"/>
    </source>
</evidence>
<dbReference type="EMBL" id="BGZK01000633">
    <property type="protein sequence ID" value="GBP53772.1"/>
    <property type="molecule type" value="Genomic_DNA"/>
</dbReference>
<dbReference type="PROSITE" id="PS01209">
    <property type="entry name" value="LDLRA_1"/>
    <property type="match status" value="1"/>
</dbReference>
<dbReference type="InterPro" id="IPR050685">
    <property type="entry name" value="LDLR"/>
</dbReference>
<protein>
    <submittedName>
        <fullName evidence="9">Sortilin-related receptor</fullName>
    </submittedName>
</protein>
<dbReference type="STRING" id="151549.A0A4C1WT69"/>
<dbReference type="GO" id="GO:0016192">
    <property type="term" value="P:vesicle-mediated transport"/>
    <property type="evidence" value="ECO:0007669"/>
    <property type="project" value="UniProtKB-ARBA"/>
</dbReference>